<evidence type="ECO:0000313" key="3">
    <source>
        <dbReference type="Proteomes" id="UP000028525"/>
    </source>
</evidence>
<dbReference type="Gene3D" id="1.10.260.40">
    <property type="entry name" value="lambda repressor-like DNA-binding domains"/>
    <property type="match status" value="1"/>
</dbReference>
<dbReference type="OrthoDB" id="9807880at2"/>
<organism evidence="2 3">
    <name type="scientific">Lacrimispora celerecrescens</name>
    <dbReference type="NCBI Taxonomy" id="29354"/>
    <lineage>
        <taxon>Bacteria</taxon>
        <taxon>Bacillati</taxon>
        <taxon>Bacillota</taxon>
        <taxon>Clostridia</taxon>
        <taxon>Lachnospirales</taxon>
        <taxon>Lachnospiraceae</taxon>
        <taxon>Lacrimispora</taxon>
    </lineage>
</organism>
<dbReference type="InterPro" id="IPR010982">
    <property type="entry name" value="Lambda_DNA-bd_dom_sf"/>
</dbReference>
<accession>A0A084JQD2</accession>
<dbReference type="EMBL" id="JPME01000007">
    <property type="protein sequence ID" value="KEZ91166.1"/>
    <property type="molecule type" value="Genomic_DNA"/>
</dbReference>
<dbReference type="Proteomes" id="UP000028525">
    <property type="component" value="Unassembled WGS sequence"/>
</dbReference>
<dbReference type="STRING" id="29354.IO98_05330"/>
<dbReference type="AlphaFoldDB" id="A0A084JQD2"/>
<dbReference type="GO" id="GO:0003677">
    <property type="term" value="F:DNA binding"/>
    <property type="evidence" value="ECO:0007669"/>
    <property type="project" value="InterPro"/>
</dbReference>
<sequence>MISYDPLWRTLKLKGVSTYKLRKDYNFSKGTLDRLKQGKNITMETLNCLCEILECDVCDVIQYRREKK</sequence>
<dbReference type="RefSeq" id="WP_038278651.1">
    <property type="nucleotide sequence ID" value="NZ_JPME01000007.1"/>
</dbReference>
<keyword evidence="3" id="KW-1185">Reference proteome</keyword>
<name>A0A084JQD2_9FIRM</name>
<proteinExistence type="predicted"/>
<dbReference type="Pfam" id="PF13443">
    <property type="entry name" value="HTH_26"/>
    <property type="match status" value="1"/>
</dbReference>
<dbReference type="SUPFAM" id="SSF47413">
    <property type="entry name" value="lambda repressor-like DNA-binding domains"/>
    <property type="match status" value="1"/>
</dbReference>
<protein>
    <submittedName>
        <fullName evidence="2">Transcriptional regulator</fullName>
    </submittedName>
</protein>
<evidence type="ECO:0000259" key="1">
    <source>
        <dbReference type="Pfam" id="PF13443"/>
    </source>
</evidence>
<reference evidence="2 3" key="1">
    <citation type="submission" date="2014-07" db="EMBL/GenBank/DDBJ databases">
        <title>Draft genome of Clostridium celerecrescens 152B isolated from sediments associated with methane hydrate from Krishna Godavari basin.</title>
        <authorList>
            <person name="Honkalas V.S."/>
            <person name="Dabir A.P."/>
            <person name="Arora P."/>
            <person name="Dhakephalkar P.K."/>
        </authorList>
    </citation>
    <scope>NUCLEOTIDE SEQUENCE [LARGE SCALE GENOMIC DNA]</scope>
    <source>
        <strain evidence="2 3">152B</strain>
    </source>
</reference>
<evidence type="ECO:0000313" key="2">
    <source>
        <dbReference type="EMBL" id="KEZ91166.1"/>
    </source>
</evidence>
<feature type="domain" description="HTH cro/C1-type" evidence="1">
    <location>
        <begin position="7"/>
        <end position="63"/>
    </location>
</feature>
<comment type="caution">
    <text evidence="2">The sequence shown here is derived from an EMBL/GenBank/DDBJ whole genome shotgun (WGS) entry which is preliminary data.</text>
</comment>
<gene>
    <name evidence="2" type="ORF">IO98_05330</name>
</gene>
<dbReference type="InterPro" id="IPR001387">
    <property type="entry name" value="Cro/C1-type_HTH"/>
</dbReference>